<dbReference type="Proteomes" id="UP000225548">
    <property type="component" value="Unassembled WGS sequence"/>
</dbReference>
<protein>
    <submittedName>
        <fullName evidence="2">Putative peptidoglycan binding protein</fullName>
    </submittedName>
</protein>
<dbReference type="EMBL" id="PDJG01000001">
    <property type="protein sequence ID" value="PFG34650.1"/>
    <property type="molecule type" value="Genomic_DNA"/>
</dbReference>
<dbReference type="OrthoDB" id="3238883at2"/>
<accession>A0A2A9E8Z9</accession>
<comment type="caution">
    <text evidence="2">The sequence shown here is derived from an EMBL/GenBank/DDBJ whole genome shotgun (WGS) entry which is preliminary data.</text>
</comment>
<dbReference type="InterPro" id="IPR036365">
    <property type="entry name" value="PGBD-like_sf"/>
</dbReference>
<feature type="domain" description="Peptidoglycan binding-like" evidence="1">
    <location>
        <begin position="120"/>
        <end position="160"/>
    </location>
</feature>
<reference evidence="2 3" key="1">
    <citation type="submission" date="2017-10" db="EMBL/GenBank/DDBJ databases">
        <title>Sequencing the genomes of 1000 actinobacteria strains.</title>
        <authorList>
            <person name="Klenk H.-P."/>
        </authorList>
    </citation>
    <scope>NUCLEOTIDE SEQUENCE [LARGE SCALE GENOMIC DNA]</scope>
    <source>
        <strain evidence="2 3">DSM 18966</strain>
    </source>
</reference>
<organism evidence="2 3">
    <name type="scientific">Sanguibacter antarcticus</name>
    <dbReference type="NCBI Taxonomy" id="372484"/>
    <lineage>
        <taxon>Bacteria</taxon>
        <taxon>Bacillati</taxon>
        <taxon>Actinomycetota</taxon>
        <taxon>Actinomycetes</taxon>
        <taxon>Micrococcales</taxon>
        <taxon>Sanguibacteraceae</taxon>
        <taxon>Sanguibacter</taxon>
    </lineage>
</organism>
<evidence type="ECO:0000313" key="2">
    <source>
        <dbReference type="EMBL" id="PFG34650.1"/>
    </source>
</evidence>
<dbReference type="SUPFAM" id="SSF47090">
    <property type="entry name" value="PGBD-like"/>
    <property type="match status" value="1"/>
</dbReference>
<dbReference type="Pfam" id="PF01471">
    <property type="entry name" value="PG_binding_1"/>
    <property type="match status" value="1"/>
</dbReference>
<evidence type="ECO:0000259" key="1">
    <source>
        <dbReference type="Pfam" id="PF01471"/>
    </source>
</evidence>
<dbReference type="AlphaFoldDB" id="A0A2A9E8Z9"/>
<sequence>MDGLVGAVAVSGVLALCASGIVVVERTSSSPLASDAAPEAVVVPVESSEQVERLVAGLTVVSTQGLVARAETGGVLTSVDVKPGDVVETGETVATVADVPLVAMVAAAPLHRDLAPGDAGPDVARLQEFLLSTGTFDGPVDGQAGPSVVEAVRAWNEAHGRSGTTFARASVVWVGPRSLVVDSIEAQAGETIIPGAPLVSAAAEPASVLVDMPALPDGTLGAFELRAGSVVIPYDPATGAVTDPEHVADLVQQIGPEVGAGQVVQLEGTEVLTVPATAVVTDAEGRTCVYPDATADPVAVEPIGGRSGTVDLPLDTAATTVLANPGEIRRLTCAS</sequence>
<gene>
    <name evidence="2" type="ORF">ATL42_2569</name>
</gene>
<evidence type="ECO:0000313" key="3">
    <source>
        <dbReference type="Proteomes" id="UP000225548"/>
    </source>
</evidence>
<dbReference type="Gene3D" id="1.10.101.10">
    <property type="entry name" value="PGBD-like superfamily/PGBD"/>
    <property type="match status" value="1"/>
</dbReference>
<proteinExistence type="predicted"/>
<keyword evidence="3" id="KW-1185">Reference proteome</keyword>
<dbReference type="RefSeq" id="WP_098455654.1">
    <property type="nucleotide sequence ID" value="NZ_PDJG01000001.1"/>
</dbReference>
<dbReference type="InterPro" id="IPR036366">
    <property type="entry name" value="PGBDSf"/>
</dbReference>
<dbReference type="InterPro" id="IPR002477">
    <property type="entry name" value="Peptidoglycan-bd-like"/>
</dbReference>
<name>A0A2A9E8Z9_9MICO</name>